<dbReference type="GO" id="GO:0016272">
    <property type="term" value="C:prefoldin complex"/>
    <property type="evidence" value="ECO:0007669"/>
    <property type="project" value="InterPro"/>
</dbReference>
<evidence type="ECO:0000313" key="2">
    <source>
        <dbReference type="EMBL" id="KAF6001192.1"/>
    </source>
</evidence>
<sequence length="118" mass="13339">MEAGQPAQRLPSYSVETATLAKKVAELESERAECELVLETLSGLETEVTLRSEGGDGSLERLPRRCWQQVGSVLVERRKEEIVALLESQRDRLQYVINELQRQLQMTQAPAATEERAR</sequence>
<accession>A0A7J7IDM3</accession>
<reference evidence="2 3" key="1">
    <citation type="journal article" date="2020" name="J. Phycol.">
        <title>Comparative genome analysis reveals Cyanidiococcus gen. nov., a new extremophilic red algal genus sister to Cyanidioschyzon (Cyanidioschyzonaceae, Rhodophyta).</title>
        <authorList>
            <person name="Liu S.-L."/>
            <person name="Chiang Y.-R."/>
            <person name="Yoon H.S."/>
            <person name="Fu H.-Y."/>
        </authorList>
    </citation>
    <scope>NUCLEOTIDE SEQUENCE [LARGE SCALE GENOMIC DNA]</scope>
    <source>
        <strain evidence="2 3">THAL066</strain>
    </source>
</reference>
<gene>
    <name evidence="2" type="ORF">F1559_000757</name>
</gene>
<name>A0A7J7IDM3_9RHOD</name>
<keyword evidence="3" id="KW-1185">Reference proteome</keyword>
<dbReference type="EMBL" id="VWRR01000015">
    <property type="protein sequence ID" value="KAF6001192.1"/>
    <property type="molecule type" value="Genomic_DNA"/>
</dbReference>
<proteinExistence type="predicted"/>
<comment type="caution">
    <text evidence="2">The sequence shown here is derived from an EMBL/GenBank/DDBJ whole genome shotgun (WGS) entry which is preliminary data.</text>
</comment>
<dbReference type="SUPFAM" id="SSF46579">
    <property type="entry name" value="Prefoldin"/>
    <property type="match status" value="1"/>
</dbReference>
<keyword evidence="1" id="KW-0143">Chaperone</keyword>
<dbReference type="AlphaFoldDB" id="A0A7J7IDM3"/>
<dbReference type="PANTHER" id="PTHR13303">
    <property type="entry name" value="PREFOLDIN SUBUNIT 2"/>
    <property type="match status" value="1"/>
</dbReference>
<evidence type="ECO:0000256" key="1">
    <source>
        <dbReference type="ARBA" id="ARBA00023186"/>
    </source>
</evidence>
<dbReference type="Proteomes" id="UP000530660">
    <property type="component" value="Unassembled WGS sequence"/>
</dbReference>
<dbReference type="OrthoDB" id="4636at2759"/>
<dbReference type="GO" id="GO:0006457">
    <property type="term" value="P:protein folding"/>
    <property type="evidence" value="ECO:0007669"/>
    <property type="project" value="InterPro"/>
</dbReference>
<dbReference type="InterPro" id="IPR027235">
    <property type="entry name" value="PFD2"/>
</dbReference>
<evidence type="ECO:0000313" key="3">
    <source>
        <dbReference type="Proteomes" id="UP000530660"/>
    </source>
</evidence>
<evidence type="ECO:0008006" key="4">
    <source>
        <dbReference type="Google" id="ProtNLM"/>
    </source>
</evidence>
<dbReference type="InterPro" id="IPR009053">
    <property type="entry name" value="Prefoldin"/>
</dbReference>
<organism evidence="2 3">
    <name type="scientific">Cyanidiococcus yangmingshanensis</name>
    <dbReference type="NCBI Taxonomy" id="2690220"/>
    <lineage>
        <taxon>Eukaryota</taxon>
        <taxon>Rhodophyta</taxon>
        <taxon>Bangiophyceae</taxon>
        <taxon>Cyanidiales</taxon>
        <taxon>Cyanidiaceae</taxon>
        <taxon>Cyanidiococcus</taxon>
    </lineage>
</organism>
<protein>
    <recommendedName>
        <fullName evidence="4">Prefoldin subunit 2</fullName>
    </recommendedName>
</protein>
<dbReference type="Gene3D" id="1.10.287.370">
    <property type="match status" value="1"/>
</dbReference>